<reference evidence="5 6" key="1">
    <citation type="journal article" date="2020" name="Microb. Ecol.">
        <title>Ecogenomics of the Marine Benthic Filamentous Cyanobacterium Adonisia.</title>
        <authorList>
            <person name="Walter J.M."/>
            <person name="Coutinho F.H."/>
            <person name="Leomil L."/>
            <person name="Hargreaves P.I."/>
            <person name="Campeao M.E."/>
            <person name="Vieira V.V."/>
            <person name="Silva B.S."/>
            <person name="Fistarol G.O."/>
            <person name="Salomon P.S."/>
            <person name="Sawabe T."/>
            <person name="Mino S."/>
            <person name="Hosokawa M."/>
            <person name="Miyashita H."/>
            <person name="Maruyama F."/>
            <person name="van Verk M.C."/>
            <person name="Dutilh B.E."/>
            <person name="Thompson C.C."/>
            <person name="Thompson F.L."/>
        </authorList>
    </citation>
    <scope>NUCLEOTIDE SEQUENCE [LARGE SCALE GENOMIC DNA]</scope>
    <source>
        <strain evidence="5 6">CCMR0081</strain>
    </source>
</reference>
<sequence length="366" mass="40727">MGKQSQSEKKSFDSEERISNKIASFDPGGVGAVNGNLFGFPHDYAHASTVVIGVPWDVTTSYQDGTCRGPEAILRASPQLDFYDFDNPEAWRQGIYMLPIPQWLLAENRRLRPDAIAIIRNAEQGITPDDNLDLAAALERINQGCRAMSRWVSHQTQVALQQQKKIVVIGGDHSVPLGALEALSQEYLSFGILHLDAHGDLRHAYEGFQESHASIMFNAMQLPQISKLVQVGIRDISHGEMSMIQDSNDRIVTYLDTQLKQANYAGKSWLEQCQDIVRHLPEHVYISCDVDGLDPKLCPHTGTPVPGGLNLEEAYCLWREVVRSGRHIIGCDICETGNHEWDGNVSARILYKLFSLMNMGEGGSEL</sequence>
<dbReference type="Proteomes" id="UP000481033">
    <property type="component" value="Unassembled WGS sequence"/>
</dbReference>
<evidence type="ECO:0000313" key="5">
    <source>
        <dbReference type="EMBL" id="NEZ60785.1"/>
    </source>
</evidence>
<keyword evidence="2" id="KW-0378">Hydrolase</keyword>
<dbReference type="PANTHER" id="PTHR11358">
    <property type="entry name" value="ARGINASE/AGMATINASE"/>
    <property type="match status" value="1"/>
</dbReference>
<feature type="binding site" evidence="3">
    <location>
        <position position="200"/>
    </location>
    <ligand>
        <name>Mn(2+)</name>
        <dbReference type="ChEBI" id="CHEBI:29035"/>
        <label>1</label>
    </ligand>
</feature>
<feature type="binding site" evidence="3">
    <location>
        <position position="289"/>
    </location>
    <ligand>
        <name>Mn(2+)</name>
        <dbReference type="ChEBI" id="CHEBI:29035"/>
        <label>1</label>
    </ligand>
</feature>
<dbReference type="PIRSF" id="PIRSF036979">
    <property type="entry name" value="Arginase"/>
    <property type="match status" value="1"/>
</dbReference>
<dbReference type="InterPro" id="IPR006035">
    <property type="entry name" value="Ureohydrolase"/>
</dbReference>
<organism evidence="5 6">
    <name type="scientific">Adonisia turfae CCMR0081</name>
    <dbReference type="NCBI Taxonomy" id="2292702"/>
    <lineage>
        <taxon>Bacteria</taxon>
        <taxon>Bacillati</taxon>
        <taxon>Cyanobacteriota</taxon>
        <taxon>Adonisia</taxon>
        <taxon>Adonisia turfae</taxon>
    </lineage>
</organism>
<dbReference type="CDD" id="cd11593">
    <property type="entry name" value="Agmatinase-like_2"/>
    <property type="match status" value="1"/>
</dbReference>
<feature type="binding site" evidence="3">
    <location>
        <position position="173"/>
    </location>
    <ligand>
        <name>Mn(2+)</name>
        <dbReference type="ChEBI" id="CHEBI:29035"/>
        <label>1</label>
    </ligand>
</feature>
<dbReference type="AlphaFoldDB" id="A0A6M0RX54"/>
<keyword evidence="3" id="KW-0464">Manganese</keyword>
<dbReference type="GO" id="GO:0046872">
    <property type="term" value="F:metal ion binding"/>
    <property type="evidence" value="ECO:0007669"/>
    <property type="project" value="UniProtKB-KW"/>
</dbReference>
<dbReference type="InterPro" id="IPR023696">
    <property type="entry name" value="Ureohydrolase_dom_sf"/>
</dbReference>
<comment type="caution">
    <text evidence="5">The sequence shown here is derived from an EMBL/GenBank/DDBJ whole genome shotgun (WGS) entry which is preliminary data.</text>
</comment>
<evidence type="ECO:0000256" key="2">
    <source>
        <dbReference type="ARBA" id="ARBA00022801"/>
    </source>
</evidence>
<evidence type="ECO:0000256" key="3">
    <source>
        <dbReference type="PIRSR" id="PIRSR036979-1"/>
    </source>
</evidence>
<dbReference type="EMBL" id="QXHD01000004">
    <property type="protein sequence ID" value="NEZ60785.1"/>
    <property type="molecule type" value="Genomic_DNA"/>
</dbReference>
<protein>
    <submittedName>
        <fullName evidence="5">Agmatinase</fullName>
    </submittedName>
</protein>
<feature type="binding site" evidence="3">
    <location>
        <position position="196"/>
    </location>
    <ligand>
        <name>Mn(2+)</name>
        <dbReference type="ChEBI" id="CHEBI:29035"/>
        <label>1</label>
    </ligand>
</feature>
<evidence type="ECO:0000256" key="1">
    <source>
        <dbReference type="ARBA" id="ARBA00022723"/>
    </source>
</evidence>
<dbReference type="GO" id="GO:0008783">
    <property type="term" value="F:agmatinase activity"/>
    <property type="evidence" value="ECO:0007669"/>
    <property type="project" value="TreeGrafter"/>
</dbReference>
<gene>
    <name evidence="5" type="ORF">DXZ20_35135</name>
</gene>
<dbReference type="GO" id="GO:0033389">
    <property type="term" value="P:putrescine biosynthetic process from arginine, via agmatine"/>
    <property type="evidence" value="ECO:0007669"/>
    <property type="project" value="TreeGrafter"/>
</dbReference>
<comment type="similarity">
    <text evidence="4">Belongs to the arginase family.</text>
</comment>
<accession>A0A6M0RX54</accession>
<name>A0A6M0RX54_9CYAN</name>
<feature type="binding site" evidence="3">
    <location>
        <position position="198"/>
    </location>
    <ligand>
        <name>Mn(2+)</name>
        <dbReference type="ChEBI" id="CHEBI:29035"/>
        <label>1</label>
    </ligand>
</feature>
<evidence type="ECO:0000256" key="4">
    <source>
        <dbReference type="PROSITE-ProRule" id="PRU00742"/>
    </source>
</evidence>
<keyword evidence="1 3" id="KW-0479">Metal-binding</keyword>
<dbReference type="PANTHER" id="PTHR11358:SF26">
    <property type="entry name" value="GUANIDINO ACID HYDROLASE, MITOCHONDRIAL"/>
    <property type="match status" value="1"/>
</dbReference>
<comment type="cofactor">
    <cofactor evidence="3">
        <name>Mn(2+)</name>
        <dbReference type="ChEBI" id="CHEBI:29035"/>
    </cofactor>
    <text evidence="3">Binds 2 manganese ions per subunit.</text>
</comment>
<dbReference type="PROSITE" id="PS51409">
    <property type="entry name" value="ARGINASE_2"/>
    <property type="match status" value="1"/>
</dbReference>
<evidence type="ECO:0000313" key="6">
    <source>
        <dbReference type="Proteomes" id="UP000481033"/>
    </source>
</evidence>
<dbReference type="RefSeq" id="WP_250564988.1">
    <property type="nucleotide sequence ID" value="NZ_QXHD01000004.1"/>
</dbReference>
<dbReference type="PRINTS" id="PR00116">
    <property type="entry name" value="ARGINASE"/>
</dbReference>
<dbReference type="Pfam" id="PF00491">
    <property type="entry name" value="Arginase"/>
    <property type="match status" value="1"/>
</dbReference>
<keyword evidence="6" id="KW-1185">Reference proteome</keyword>
<dbReference type="SUPFAM" id="SSF52768">
    <property type="entry name" value="Arginase/deacetylase"/>
    <property type="match status" value="1"/>
</dbReference>
<feature type="binding site" evidence="3">
    <location>
        <position position="291"/>
    </location>
    <ligand>
        <name>Mn(2+)</name>
        <dbReference type="ChEBI" id="CHEBI:29035"/>
        <label>1</label>
    </ligand>
</feature>
<proteinExistence type="inferred from homology"/>
<dbReference type="Gene3D" id="3.40.800.10">
    <property type="entry name" value="Ureohydrolase domain"/>
    <property type="match status" value="1"/>
</dbReference>